<accession>A0A4S3B625</accession>
<organism evidence="2 3">
    <name type="scientific">Vagococcus silagei</name>
    <dbReference type="NCBI Taxonomy" id="2508885"/>
    <lineage>
        <taxon>Bacteria</taxon>
        <taxon>Bacillati</taxon>
        <taxon>Bacillota</taxon>
        <taxon>Bacilli</taxon>
        <taxon>Lactobacillales</taxon>
        <taxon>Enterococcaceae</taxon>
        <taxon>Vagococcus</taxon>
    </lineage>
</organism>
<name>A0A4S3B625_9ENTE</name>
<keyword evidence="3" id="KW-1185">Reference proteome</keyword>
<reference evidence="2 3" key="1">
    <citation type="submission" date="2019-01" db="EMBL/GenBank/DDBJ databases">
        <title>Vagococcus silagei sp. nov. isolated from brewer's grain.</title>
        <authorList>
            <person name="Guu J.-R."/>
        </authorList>
    </citation>
    <scope>NUCLEOTIDE SEQUENCE [LARGE SCALE GENOMIC DNA]</scope>
    <source>
        <strain evidence="2 3">2B-2</strain>
    </source>
</reference>
<dbReference type="PANTHER" id="PTHR32060">
    <property type="entry name" value="TAIL-SPECIFIC PROTEASE"/>
    <property type="match status" value="1"/>
</dbReference>
<dbReference type="SMART" id="SM00245">
    <property type="entry name" value="TSPc"/>
    <property type="match status" value="1"/>
</dbReference>
<dbReference type="OrthoDB" id="9812068at2"/>
<dbReference type="GO" id="GO:0004175">
    <property type="term" value="F:endopeptidase activity"/>
    <property type="evidence" value="ECO:0007669"/>
    <property type="project" value="TreeGrafter"/>
</dbReference>
<evidence type="ECO:0000313" key="3">
    <source>
        <dbReference type="Proteomes" id="UP000310506"/>
    </source>
</evidence>
<gene>
    <name evidence="2" type="ORF">ESZ54_03275</name>
</gene>
<evidence type="ECO:0000259" key="1">
    <source>
        <dbReference type="SMART" id="SM00245"/>
    </source>
</evidence>
<proteinExistence type="predicted"/>
<dbReference type="GO" id="GO:0008236">
    <property type="term" value="F:serine-type peptidase activity"/>
    <property type="evidence" value="ECO:0007669"/>
    <property type="project" value="InterPro"/>
</dbReference>
<dbReference type="InterPro" id="IPR005151">
    <property type="entry name" value="Tail-specific_protease"/>
</dbReference>
<comment type="caution">
    <text evidence="2">The sequence shown here is derived from an EMBL/GenBank/DDBJ whole genome shotgun (WGS) entry which is preliminary data.</text>
</comment>
<dbReference type="EMBL" id="SDGV01000007">
    <property type="protein sequence ID" value="THB61807.1"/>
    <property type="molecule type" value="Genomic_DNA"/>
</dbReference>
<dbReference type="Pfam" id="PF03572">
    <property type="entry name" value="Peptidase_S41"/>
    <property type="match status" value="1"/>
</dbReference>
<dbReference type="InterPro" id="IPR029045">
    <property type="entry name" value="ClpP/crotonase-like_dom_sf"/>
</dbReference>
<evidence type="ECO:0000313" key="2">
    <source>
        <dbReference type="EMBL" id="THB61807.1"/>
    </source>
</evidence>
<protein>
    <recommendedName>
        <fullName evidence="1">Tail specific protease domain-containing protein</fullName>
    </recommendedName>
</protein>
<dbReference type="RefSeq" id="WP_136136254.1">
    <property type="nucleotide sequence ID" value="NZ_SDGV01000007.1"/>
</dbReference>
<dbReference type="AlphaFoldDB" id="A0A4S3B625"/>
<dbReference type="Proteomes" id="UP000310506">
    <property type="component" value="Unassembled WGS sequence"/>
</dbReference>
<dbReference type="SUPFAM" id="SSF52096">
    <property type="entry name" value="ClpP/crotonase"/>
    <property type="match status" value="1"/>
</dbReference>
<dbReference type="Gene3D" id="3.90.226.10">
    <property type="entry name" value="2-enoyl-CoA Hydratase, Chain A, domain 1"/>
    <property type="match status" value="1"/>
</dbReference>
<dbReference type="GO" id="GO:0006508">
    <property type="term" value="P:proteolysis"/>
    <property type="evidence" value="ECO:0007669"/>
    <property type="project" value="InterPro"/>
</dbReference>
<feature type="domain" description="Tail specific protease" evidence="1">
    <location>
        <begin position="193"/>
        <end position="403"/>
    </location>
</feature>
<sequence>MYHKMMMDIASIYFEGRSLFPYWDDELLEKWKINYVTVLNKINEQTTLTEFYCIIKKWVAILNDGHTLIYLPEEIKQQGKFLPIELTLIEDELVICSALPEYKNLTFLPIKKIYNLTTEDFINEVSAHFWKSNLNVSLTNFQNHPSFLFPDDSFWIEFKDGITKKVNLLEQPVNFDAALVSPILMNHKNLSVSEAIDIYIIENKALIKIKNFMTPEVVTEFYRTMPLLEQVDEVLFDIRKNFGGNSGFANEIAQAFFDGPMKTEKSEVQNFNAQVYASATQLFFNRLELNKDTQIFYDALQYQTLITEQEDDFYPDRAGLLSDTPVKIIMDDQTYSSSENFVMIFDNVQRASLIGSTTAGSTGQPALIKLETGGVFMVTAKKVAYPNGTEHHNIGIKPDIEMLRKIVDQNNDVILTNLLLK</sequence>
<dbReference type="PANTHER" id="PTHR32060:SF22">
    <property type="entry name" value="CARBOXYL-TERMINAL-PROCESSING PEPTIDASE 3, CHLOROPLASTIC"/>
    <property type="match status" value="1"/>
</dbReference>